<dbReference type="EMBL" id="JJPA01000144">
    <property type="protein sequence ID" value="KKG31797.1"/>
    <property type="molecule type" value="Genomic_DNA"/>
</dbReference>
<organism evidence="2 3">
    <name type="scientific">Methanosarcina mazei</name>
    <name type="common">Methanosarcina frisia</name>
    <dbReference type="NCBI Taxonomy" id="2209"/>
    <lineage>
        <taxon>Archaea</taxon>
        <taxon>Methanobacteriati</taxon>
        <taxon>Methanobacteriota</taxon>
        <taxon>Stenosarchaea group</taxon>
        <taxon>Methanomicrobia</taxon>
        <taxon>Methanosarcinales</taxon>
        <taxon>Methanosarcinaceae</taxon>
        <taxon>Methanosarcina</taxon>
    </lineage>
</organism>
<proteinExistence type="predicted"/>
<dbReference type="InterPro" id="IPR019270">
    <property type="entry name" value="DUF2283"/>
</dbReference>
<gene>
    <name evidence="1" type="ORF">DU52_02840</name>
    <name evidence="2" type="ORF">DU58_16590</name>
</gene>
<keyword evidence="2" id="KW-0808">Transferase</keyword>
<evidence type="ECO:0000313" key="1">
    <source>
        <dbReference type="EMBL" id="KKG31797.1"/>
    </source>
</evidence>
<dbReference type="Proteomes" id="UP000034227">
    <property type="component" value="Unassembled WGS sequence"/>
</dbReference>
<dbReference type="EMBL" id="JJQD01000208">
    <property type="protein sequence ID" value="KKH23103.1"/>
    <property type="molecule type" value="Genomic_DNA"/>
</dbReference>
<comment type="caution">
    <text evidence="2">The sequence shown here is derived from an EMBL/GenBank/DDBJ whole genome shotgun (WGS) entry which is preliminary data.</text>
</comment>
<name>A0A0F8L908_METMZ</name>
<evidence type="ECO:0000313" key="4">
    <source>
        <dbReference type="Proteomes" id="UP000034399"/>
    </source>
</evidence>
<dbReference type="AlphaFoldDB" id="A0A0F8L908"/>
<evidence type="ECO:0000313" key="3">
    <source>
        <dbReference type="Proteomes" id="UP000034227"/>
    </source>
</evidence>
<sequence length="133" mass="15230">MKTQKRGGGRRRQESLVTKYDYDLENDSIFFYGSNKKYRSSIDLDGIILDISEDNQIMAIEILDASNRFNLAKEDLRNIKYFEARIEVSEENIRLTMKMSVNKRNKLVDKGLDALGLNSMNLPISTQGIALSC</sequence>
<keyword evidence="2" id="KW-0328">Glycosyltransferase</keyword>
<dbReference type="Pfam" id="PF10049">
    <property type="entry name" value="DUF2283"/>
    <property type="match status" value="1"/>
</dbReference>
<protein>
    <submittedName>
        <fullName evidence="2">Hypoxanthine phosphoribosyltransferase</fullName>
    </submittedName>
</protein>
<reference evidence="3 4" key="1">
    <citation type="journal article" date="2015" name="ISME J.">
        <title>Genomic and phenotypic differentiation among Methanosarcina mazei populations from Columbia River sediment.</title>
        <authorList>
            <person name="Youngblut N.D."/>
            <person name="Wirth J.S."/>
            <person name="Henriksen J.R."/>
            <person name="Smith M."/>
            <person name="Simon H."/>
            <person name="Metcalf W.W."/>
            <person name="Whitaker R.J."/>
        </authorList>
    </citation>
    <scope>NUCLEOTIDE SEQUENCE [LARGE SCALE GENOMIC DNA]</scope>
    <source>
        <strain evidence="2 3">1.F.A.2.8</strain>
        <strain evidence="1 4">3.F.A.1A.1</strain>
    </source>
</reference>
<dbReference type="GO" id="GO:0016757">
    <property type="term" value="F:glycosyltransferase activity"/>
    <property type="evidence" value="ECO:0007669"/>
    <property type="project" value="UniProtKB-KW"/>
</dbReference>
<accession>A0A0F8L908</accession>
<dbReference type="Proteomes" id="UP000034399">
    <property type="component" value="Unassembled WGS sequence"/>
</dbReference>
<dbReference type="PATRIC" id="fig|2209.49.peg.3552"/>
<dbReference type="RefSeq" id="WP_048040458.1">
    <property type="nucleotide sequence ID" value="NZ_JJPA01000144.1"/>
</dbReference>
<evidence type="ECO:0000313" key="2">
    <source>
        <dbReference type="EMBL" id="KKH23103.1"/>
    </source>
</evidence>